<name>A0A1X3CS03_9NEIS</name>
<evidence type="ECO:0000259" key="4">
    <source>
        <dbReference type="PROSITE" id="PS50995"/>
    </source>
</evidence>
<evidence type="ECO:0000313" key="10">
    <source>
        <dbReference type="Proteomes" id="UP000254055"/>
    </source>
</evidence>
<protein>
    <submittedName>
        <fullName evidence="7">MarR family protein</fullName>
    </submittedName>
    <submittedName>
        <fullName evidence="5">MarR family transcriptional regulator</fullName>
    </submittedName>
</protein>
<dbReference type="Proteomes" id="UP000254055">
    <property type="component" value="Unassembled WGS sequence"/>
</dbReference>
<dbReference type="PANTHER" id="PTHR42756:SF1">
    <property type="entry name" value="TRANSCRIPTIONAL REPRESSOR OF EMRAB OPERON"/>
    <property type="match status" value="1"/>
</dbReference>
<evidence type="ECO:0000313" key="6">
    <source>
        <dbReference type="EMBL" id="SNU79050.1"/>
    </source>
</evidence>
<keyword evidence="8" id="KW-1185">Reference proteome</keyword>
<evidence type="ECO:0000256" key="3">
    <source>
        <dbReference type="ARBA" id="ARBA00023163"/>
    </source>
</evidence>
<evidence type="ECO:0000313" key="8">
    <source>
        <dbReference type="Proteomes" id="UP000193466"/>
    </source>
</evidence>
<dbReference type="Gene3D" id="1.10.10.10">
    <property type="entry name" value="Winged helix-like DNA-binding domain superfamily/Winged helix DNA-binding domain"/>
    <property type="match status" value="1"/>
</dbReference>
<dbReference type="GO" id="GO:0003700">
    <property type="term" value="F:DNA-binding transcription factor activity"/>
    <property type="evidence" value="ECO:0007669"/>
    <property type="project" value="InterPro"/>
</dbReference>
<dbReference type="Proteomes" id="UP000193466">
    <property type="component" value="Unassembled WGS sequence"/>
</dbReference>
<reference evidence="7 10" key="3">
    <citation type="submission" date="2018-06" db="EMBL/GenBank/DDBJ databases">
        <authorList>
            <consortium name="Pathogen Informatics"/>
            <person name="Doyle S."/>
        </authorList>
    </citation>
    <scope>NUCLEOTIDE SEQUENCE [LARGE SCALE GENOMIC DNA]</scope>
    <source>
        <strain evidence="7 10">NCTC12229</strain>
    </source>
</reference>
<reference evidence="6 9" key="2">
    <citation type="submission" date="2017-06" db="EMBL/GenBank/DDBJ databases">
        <authorList>
            <consortium name="Pathogen Informatics"/>
        </authorList>
    </citation>
    <scope>NUCLEOTIDE SEQUENCE [LARGE SCALE GENOMIC DNA]</scope>
    <source>
        <strain evidence="6 9">NCTC12230</strain>
    </source>
</reference>
<dbReference type="EMBL" id="LT906434">
    <property type="protein sequence ID" value="SNU79050.1"/>
    <property type="molecule type" value="Genomic_DNA"/>
</dbReference>
<evidence type="ECO:0000313" key="7">
    <source>
        <dbReference type="EMBL" id="SUA44143.1"/>
    </source>
</evidence>
<feature type="domain" description="HTH marR-type" evidence="4">
    <location>
        <begin position="27"/>
        <end position="162"/>
    </location>
</feature>
<dbReference type="InterPro" id="IPR036390">
    <property type="entry name" value="WH_DNA-bd_sf"/>
</dbReference>
<dbReference type="EMBL" id="MTBM01000005">
    <property type="protein sequence ID" value="OSI10356.1"/>
    <property type="molecule type" value="Genomic_DNA"/>
</dbReference>
<organism evidence="7 10">
    <name type="scientific">Neisseria zoodegmatis</name>
    <dbReference type="NCBI Taxonomy" id="326523"/>
    <lineage>
        <taxon>Bacteria</taxon>
        <taxon>Pseudomonadati</taxon>
        <taxon>Pseudomonadota</taxon>
        <taxon>Betaproteobacteria</taxon>
        <taxon>Neisseriales</taxon>
        <taxon>Neisseriaceae</taxon>
        <taxon>Neisseria</taxon>
    </lineage>
</organism>
<sequence>MVRNTEDSVDTIIKQWQKELPELASEKMALIGRLKRCAALIQPKLDSVFNEYGLGSGSFDVLATLRRSGSPYCLSPTELFASLMVTSGTMTVRLQKLESQGLIKRVPNPNDARSTLVQLTEKGAQLIEKAVFEHVENESRLLDGLSDETQQQLNQNLAELMHLLESKDNR</sequence>
<reference evidence="5 8" key="1">
    <citation type="submission" date="2017-01" db="EMBL/GenBank/DDBJ databases">
        <authorList>
            <person name="Wolfgang W.J."/>
            <person name="Cole J."/>
            <person name="Wroblewski D."/>
            <person name="Mcginnis J."/>
            <person name="Musser K.A."/>
        </authorList>
    </citation>
    <scope>NUCLEOTIDE SEQUENCE [LARGE SCALE GENOMIC DNA]</scope>
    <source>
        <strain evidence="5 8">DSM 21643</strain>
    </source>
</reference>
<dbReference type="InterPro" id="IPR036388">
    <property type="entry name" value="WH-like_DNA-bd_sf"/>
</dbReference>
<dbReference type="Pfam" id="PF01047">
    <property type="entry name" value="MarR"/>
    <property type="match status" value="1"/>
</dbReference>
<dbReference type="PANTHER" id="PTHR42756">
    <property type="entry name" value="TRANSCRIPTIONAL REGULATOR, MARR"/>
    <property type="match status" value="1"/>
</dbReference>
<dbReference type="InterPro" id="IPR000835">
    <property type="entry name" value="HTH_MarR-typ"/>
</dbReference>
<dbReference type="GO" id="GO:0003677">
    <property type="term" value="F:DNA binding"/>
    <property type="evidence" value="ECO:0007669"/>
    <property type="project" value="UniProtKB-KW"/>
</dbReference>
<evidence type="ECO:0000256" key="1">
    <source>
        <dbReference type="ARBA" id="ARBA00023015"/>
    </source>
</evidence>
<keyword evidence="3" id="KW-0804">Transcription</keyword>
<dbReference type="KEGG" id="nzo:SAMEA4504057_0537"/>
<evidence type="ECO:0000313" key="9">
    <source>
        <dbReference type="Proteomes" id="UP000215033"/>
    </source>
</evidence>
<evidence type="ECO:0000313" key="5">
    <source>
        <dbReference type="EMBL" id="OSI10356.1"/>
    </source>
</evidence>
<proteinExistence type="predicted"/>
<dbReference type="STRING" id="326523.BWD10_04680"/>
<dbReference type="SMART" id="SM00347">
    <property type="entry name" value="HTH_MARR"/>
    <property type="match status" value="1"/>
</dbReference>
<dbReference type="OrthoDB" id="32523at2"/>
<dbReference type="EMBL" id="UGRS01000002">
    <property type="protein sequence ID" value="SUA44143.1"/>
    <property type="molecule type" value="Genomic_DNA"/>
</dbReference>
<dbReference type="PRINTS" id="PR00598">
    <property type="entry name" value="HTHMARR"/>
</dbReference>
<dbReference type="PROSITE" id="PS50995">
    <property type="entry name" value="HTH_MARR_2"/>
    <property type="match status" value="1"/>
</dbReference>
<dbReference type="SUPFAM" id="SSF46785">
    <property type="entry name" value="Winged helix' DNA-binding domain"/>
    <property type="match status" value="1"/>
</dbReference>
<evidence type="ECO:0000256" key="2">
    <source>
        <dbReference type="ARBA" id="ARBA00023125"/>
    </source>
</evidence>
<dbReference type="RefSeq" id="WP_085363295.1">
    <property type="nucleotide sequence ID" value="NZ_LT906434.1"/>
</dbReference>
<dbReference type="AlphaFoldDB" id="A0A1X3CS03"/>
<keyword evidence="2" id="KW-0238">DNA-binding</keyword>
<gene>
    <name evidence="7" type="primary">marR_1</name>
    <name evidence="5" type="ORF">BWD10_04680</name>
    <name evidence="7" type="ORF">NCTC12229_01628</name>
    <name evidence="6" type="ORF">SAMEA4504057_00537</name>
</gene>
<dbReference type="Proteomes" id="UP000215033">
    <property type="component" value="Chromosome 1"/>
</dbReference>
<accession>A0A1X3CS03</accession>
<keyword evidence="1" id="KW-0805">Transcription regulation</keyword>